<dbReference type="Proteomes" id="UP001177021">
    <property type="component" value="Unassembled WGS sequence"/>
</dbReference>
<gene>
    <name evidence="1" type="ORF">MILVUS5_LOCUS33464</name>
</gene>
<comment type="caution">
    <text evidence="1">The sequence shown here is derived from an EMBL/GenBank/DDBJ whole genome shotgun (WGS) entry which is preliminary data.</text>
</comment>
<proteinExistence type="predicted"/>
<dbReference type="EMBL" id="CASHSV030000615">
    <property type="protein sequence ID" value="CAJ2669211.1"/>
    <property type="molecule type" value="Genomic_DNA"/>
</dbReference>
<keyword evidence="2" id="KW-1185">Reference proteome</keyword>
<name>A0ACB0LLB6_TRIPR</name>
<sequence>MWRNVSKQAYRGLFRPRLNYSPLALSQNSIFPLNSEVLCNPRKLNITGHVHNFHNHKSRFELVENFGGCCCSNNFLCQFDTKRYSSVAEAVSSTDVEEERKFDGGYCSEDLSFGFNARGYSSFAVAISLEEESALVDDEIRELLEEMEREERRKIDEFRLKNEAVAVEDYAPDEEVKELLKEMEREERRMIDEFKLKNEAATKEVYAPDEEVKELLKEMEKEEKRKNYEVRWNGMTEVKYKELRKRQVKIETEVWEEAAKEYRDLLTDMCEQKLAPNLPYMKSLFLGWFEPLKDAIEKEQEMYQSGKKRTIYAPYFLQLPPEKMAIITMHKMMALLMTGSERGSVGTTKVVQTVCTVGDAIEQEARIHRFLEKTRKKKHDKGKKNETVESTEVNKEEEKLRKKVINLMKKQKLVAVKGIMKGLDDTKPWGPVMKTKVGSRLVELLTQTAYIQPPSDQSEDGAIDIRPAFVHTFRTTTIGARKTGRKYGVIECDPLILKGLDRTARSMVIPYMPMLVPPIKWTGYDKGGHLFLPSYVMRTHGVKQQREAVKIAPRKQLEPVFEALDTLGNTKWRVNKNVLSIVDRIWASGGRLADLVDRSDLDLPKEPETDDEAQKKKWKWKVKSVKKENRERYSQRCDVELKLAVARKMKDEEFFYYPHNVDFRGRAYPMHPHLNHLGSDLCRGILEFADGRPLGKSGLQWLKIHLANLYGGGVDKLSNEGRIAFIENHLDEIFDSAERTMEGRRWWLNAEDPFQFLAACITLSEALSTSDPESFISHIPVHQDGSCNGLQHYAALGRDKIGAAAVNLVAGEKPADVYSGIAARVAEIMRIDAQKDPTSFPDVRHAKTLMNQVDRKMVKQTVMTSVYGVTYIGAREQIKRRLKERGAIADDSELFGAACYAAKVTLIALEEMFQGARSIMNWLGDCAKVIASENQPVRWTTPLGLPVVQPYRKLGRHIVKTSLQMLTLQRETDKVMVKRQRTAFPPNFVHSLDGSHMMMTALACKKAGLSFAGVHDSYWTHACDVDNMNRILREKFVELYEAPILENLLENFQESFPSLSFPPLPERGDFDMNEVLESPYFFN</sequence>
<accession>A0ACB0LLB6</accession>
<protein>
    <submittedName>
        <fullName evidence="1">Uncharacterized protein</fullName>
    </submittedName>
</protein>
<evidence type="ECO:0000313" key="1">
    <source>
        <dbReference type="EMBL" id="CAJ2669211.1"/>
    </source>
</evidence>
<organism evidence="1 2">
    <name type="scientific">Trifolium pratense</name>
    <name type="common">Red clover</name>
    <dbReference type="NCBI Taxonomy" id="57577"/>
    <lineage>
        <taxon>Eukaryota</taxon>
        <taxon>Viridiplantae</taxon>
        <taxon>Streptophyta</taxon>
        <taxon>Embryophyta</taxon>
        <taxon>Tracheophyta</taxon>
        <taxon>Spermatophyta</taxon>
        <taxon>Magnoliopsida</taxon>
        <taxon>eudicotyledons</taxon>
        <taxon>Gunneridae</taxon>
        <taxon>Pentapetalae</taxon>
        <taxon>rosids</taxon>
        <taxon>fabids</taxon>
        <taxon>Fabales</taxon>
        <taxon>Fabaceae</taxon>
        <taxon>Papilionoideae</taxon>
        <taxon>50 kb inversion clade</taxon>
        <taxon>NPAAA clade</taxon>
        <taxon>Hologalegina</taxon>
        <taxon>IRL clade</taxon>
        <taxon>Trifolieae</taxon>
        <taxon>Trifolium</taxon>
    </lineage>
</organism>
<evidence type="ECO:0000313" key="2">
    <source>
        <dbReference type="Proteomes" id="UP001177021"/>
    </source>
</evidence>
<reference evidence="1" key="1">
    <citation type="submission" date="2023-10" db="EMBL/GenBank/DDBJ databases">
        <authorList>
            <person name="Rodriguez Cubillos JULIANA M."/>
            <person name="De Vega J."/>
        </authorList>
    </citation>
    <scope>NUCLEOTIDE SEQUENCE</scope>
</reference>